<name>A0ACA9SB34_9GLOM</name>
<accession>A0ACA9SB34</accession>
<evidence type="ECO:0000313" key="2">
    <source>
        <dbReference type="Proteomes" id="UP000789920"/>
    </source>
</evidence>
<dbReference type="Proteomes" id="UP000789920">
    <property type="component" value="Unassembled WGS sequence"/>
</dbReference>
<organism evidence="1 2">
    <name type="scientific">Racocetra persica</name>
    <dbReference type="NCBI Taxonomy" id="160502"/>
    <lineage>
        <taxon>Eukaryota</taxon>
        <taxon>Fungi</taxon>
        <taxon>Fungi incertae sedis</taxon>
        <taxon>Mucoromycota</taxon>
        <taxon>Glomeromycotina</taxon>
        <taxon>Glomeromycetes</taxon>
        <taxon>Diversisporales</taxon>
        <taxon>Gigasporaceae</taxon>
        <taxon>Racocetra</taxon>
    </lineage>
</organism>
<sequence length="42" mass="4839">SVEFGGISKMDFQNKRDVTVYENAPYPPIIPAIYAVYRDLME</sequence>
<gene>
    <name evidence="1" type="ORF">RPERSI_LOCUS29088</name>
</gene>
<protein>
    <submittedName>
        <fullName evidence="1">19079_t:CDS:1</fullName>
    </submittedName>
</protein>
<feature type="non-terminal residue" evidence="1">
    <location>
        <position position="42"/>
    </location>
</feature>
<reference evidence="1" key="1">
    <citation type="submission" date="2021-06" db="EMBL/GenBank/DDBJ databases">
        <authorList>
            <person name="Kallberg Y."/>
            <person name="Tangrot J."/>
            <person name="Rosling A."/>
        </authorList>
    </citation>
    <scope>NUCLEOTIDE SEQUENCE</scope>
    <source>
        <strain evidence="1">MA461A</strain>
    </source>
</reference>
<proteinExistence type="predicted"/>
<feature type="non-terminal residue" evidence="1">
    <location>
        <position position="1"/>
    </location>
</feature>
<keyword evidence="2" id="KW-1185">Reference proteome</keyword>
<evidence type="ECO:0000313" key="1">
    <source>
        <dbReference type="EMBL" id="CAG8834130.1"/>
    </source>
</evidence>
<comment type="caution">
    <text evidence="1">The sequence shown here is derived from an EMBL/GenBank/DDBJ whole genome shotgun (WGS) entry which is preliminary data.</text>
</comment>
<dbReference type="EMBL" id="CAJVQC010108310">
    <property type="protein sequence ID" value="CAG8834130.1"/>
    <property type="molecule type" value="Genomic_DNA"/>
</dbReference>